<feature type="region of interest" description="Disordered" evidence="1">
    <location>
        <begin position="320"/>
        <end position="353"/>
    </location>
</feature>
<dbReference type="AlphaFoldDB" id="A0A5C5Y4R9"/>
<dbReference type="RefSeq" id="WP_146438961.1">
    <property type="nucleotide sequence ID" value="NZ_SJPL01000001.1"/>
</dbReference>
<evidence type="ECO:0000256" key="1">
    <source>
        <dbReference type="SAM" id="MobiDB-lite"/>
    </source>
</evidence>
<keyword evidence="2" id="KW-1133">Transmembrane helix</keyword>
<comment type="caution">
    <text evidence="3">The sequence shown here is derived from an EMBL/GenBank/DDBJ whole genome shotgun (WGS) entry which is preliminary data.</text>
</comment>
<gene>
    <name evidence="3" type="ORF">Pan14r_19310</name>
</gene>
<dbReference type="EMBL" id="SJPL01000001">
    <property type="protein sequence ID" value="TWT69641.1"/>
    <property type="molecule type" value="Genomic_DNA"/>
</dbReference>
<keyword evidence="4" id="KW-1185">Reference proteome</keyword>
<organism evidence="3 4">
    <name type="scientific">Crateriforma conspicua</name>
    <dbReference type="NCBI Taxonomy" id="2527996"/>
    <lineage>
        <taxon>Bacteria</taxon>
        <taxon>Pseudomonadati</taxon>
        <taxon>Planctomycetota</taxon>
        <taxon>Planctomycetia</taxon>
        <taxon>Planctomycetales</taxon>
        <taxon>Planctomycetaceae</taxon>
        <taxon>Crateriforma</taxon>
    </lineage>
</organism>
<evidence type="ECO:0000313" key="4">
    <source>
        <dbReference type="Proteomes" id="UP000317238"/>
    </source>
</evidence>
<protein>
    <submittedName>
        <fullName evidence="3">Uncharacterized protein</fullName>
    </submittedName>
</protein>
<feature type="compositionally biased region" description="Basic and acidic residues" evidence="1">
    <location>
        <begin position="344"/>
        <end position="353"/>
    </location>
</feature>
<accession>A0A5C5Y4R9</accession>
<sequence length="1050" mass="114107">MFFVCPKPIDVGTDLRSRQRLTFAGFTRQTGVVAAVTLFALVGFVLPGTFRPMAAQEPMIFQAPSRDDPDQGLPQIPKASGTLHTGVWLAPTAQQNLWADSDSAAEATVLYDRLNAPPAKWFLDQSDCDATVVKQSHLPAGGIDGNPCELIELNAGNGSEALLVYPLEPIMPLDTLSASVALRCAKPGARVGFRIRFPHVQDKSTHRSEAIIVYGATYDSDGQYQRIGVGAIERMMRVQSTAIRQRHGIRADLSDPFVDAVVINAYCGAGNIRLRIDELKVVGMIPMSYVRRPGEFPVAGPTDDRSEVVNATTTKLRRIYPGQSDRPSDAMDPSANSSTAPQRLTERDDADDRPAIQHGQLVKIIQHNGEPLRYLRTLGFDAVLLASPPTQALLREAMTERVSLYAPPPEAPDPDMELYLDPVAGWYLGSAIAVDAAATDAIDRQSRKLRRWPTAWQRPLIVSPLEQADRFSPMADAMVRDFPHASRGLRPSEEVAELVASLPAWGEDTQRIVGVPSMPVEELLVQVERIADGIGAPRPRAFRWPSMLRQVVHGLQLQPSAILFRSTRSLSSGTDLSAQRASALSYTNRLVAALTPWVVGVRPASPPTVEGDYSAARLVGDNFETWLLTSTATRGSETLAGDGAAVTIRLAPDDIAKTYWRVSHFSADRLTPQADGNGASLQIVSPDFVEIIVCSHDPGLGARLVASARRFVNQAAQDRWQLANQSVRQAIDDQQLVRSLQSATRPAGDELASLAQRTLQNSESLLRGGDFHNWFRQVRRVDAWVARSQWQLAESLMPDWPSPTSSPPIDLGDNTIQAIWRPLMNESGWGPNRLTSGGLDSAQLIGTGRWQMGQRLSDWVHNEVRIVGRGAFSGAGALRATVTPKISGVLPGGYGGTAVQIRSPGVHLKAGSAIRIDALVRTLGFGAPHHGLLVSDSIGGQAMGVLVRGKSQWTPVRLYRQVVRDADVHVIFELIGAGEAIIDDVQVCVWQPDQGRQPALRPIESPQRLSQIDADGENVATSPSDWGLPNTDIDEPATRIAMPDAGNVIR</sequence>
<proteinExistence type="predicted"/>
<dbReference type="Proteomes" id="UP000317238">
    <property type="component" value="Unassembled WGS sequence"/>
</dbReference>
<feature type="transmembrane region" description="Helical" evidence="2">
    <location>
        <begin position="26"/>
        <end position="46"/>
    </location>
</feature>
<dbReference type="OrthoDB" id="285961at2"/>
<keyword evidence="2" id="KW-0812">Transmembrane</keyword>
<reference evidence="3 4" key="1">
    <citation type="submission" date="2019-02" db="EMBL/GenBank/DDBJ databases">
        <title>Deep-cultivation of Planctomycetes and their phenomic and genomic characterization uncovers novel biology.</title>
        <authorList>
            <person name="Wiegand S."/>
            <person name="Jogler M."/>
            <person name="Boedeker C."/>
            <person name="Pinto D."/>
            <person name="Vollmers J."/>
            <person name="Rivas-Marin E."/>
            <person name="Kohn T."/>
            <person name="Peeters S.H."/>
            <person name="Heuer A."/>
            <person name="Rast P."/>
            <person name="Oberbeckmann S."/>
            <person name="Bunk B."/>
            <person name="Jeske O."/>
            <person name="Meyerdierks A."/>
            <person name="Storesund J.E."/>
            <person name="Kallscheuer N."/>
            <person name="Luecker S."/>
            <person name="Lage O.M."/>
            <person name="Pohl T."/>
            <person name="Merkel B.J."/>
            <person name="Hornburger P."/>
            <person name="Mueller R.-W."/>
            <person name="Bruemmer F."/>
            <person name="Labrenz M."/>
            <person name="Spormann A.M."/>
            <person name="Op Den Camp H."/>
            <person name="Overmann J."/>
            <person name="Amann R."/>
            <person name="Jetten M.S.M."/>
            <person name="Mascher T."/>
            <person name="Medema M.H."/>
            <person name="Devos D.P."/>
            <person name="Kaster A.-K."/>
            <person name="Ovreas L."/>
            <person name="Rohde M."/>
            <person name="Galperin M.Y."/>
            <person name="Jogler C."/>
        </authorList>
    </citation>
    <scope>NUCLEOTIDE SEQUENCE [LARGE SCALE GENOMIC DNA]</scope>
    <source>
        <strain evidence="3 4">Pan14r</strain>
    </source>
</reference>
<feature type="region of interest" description="Disordered" evidence="1">
    <location>
        <begin position="1016"/>
        <end position="1036"/>
    </location>
</feature>
<evidence type="ECO:0000256" key="2">
    <source>
        <dbReference type="SAM" id="Phobius"/>
    </source>
</evidence>
<evidence type="ECO:0000313" key="3">
    <source>
        <dbReference type="EMBL" id="TWT69641.1"/>
    </source>
</evidence>
<keyword evidence="2" id="KW-0472">Membrane</keyword>
<name>A0A5C5Y4R9_9PLAN</name>